<dbReference type="Gene3D" id="3.40.50.300">
    <property type="entry name" value="P-loop containing nucleotide triphosphate hydrolases"/>
    <property type="match status" value="1"/>
</dbReference>
<evidence type="ECO:0000256" key="3">
    <source>
        <dbReference type="ARBA" id="ARBA00022475"/>
    </source>
</evidence>
<dbReference type="PANTHER" id="PTHR43297:SF2">
    <property type="entry name" value="DIPEPTIDE TRANSPORT ATP-BINDING PROTEIN DPPD"/>
    <property type="match status" value="1"/>
</dbReference>
<dbReference type="FunFam" id="3.40.50.300:FF:000016">
    <property type="entry name" value="Oligopeptide ABC transporter ATP-binding component"/>
    <property type="match status" value="1"/>
</dbReference>
<dbReference type="PROSITE" id="PS50893">
    <property type="entry name" value="ABC_TRANSPORTER_2"/>
    <property type="match status" value="1"/>
</dbReference>
<dbReference type="GO" id="GO:0005524">
    <property type="term" value="F:ATP binding"/>
    <property type="evidence" value="ECO:0007669"/>
    <property type="project" value="UniProtKB-KW"/>
</dbReference>
<feature type="domain" description="ABC transporter" evidence="7">
    <location>
        <begin position="5"/>
        <end position="255"/>
    </location>
</feature>
<dbReference type="InterPro" id="IPR017871">
    <property type="entry name" value="ABC_transporter-like_CS"/>
</dbReference>
<dbReference type="GO" id="GO:0005886">
    <property type="term" value="C:plasma membrane"/>
    <property type="evidence" value="ECO:0007669"/>
    <property type="project" value="UniProtKB-SubCell"/>
</dbReference>
<dbReference type="EMBL" id="CAEZWB010000131">
    <property type="protein sequence ID" value="CAB4653298.1"/>
    <property type="molecule type" value="Genomic_DNA"/>
</dbReference>
<evidence type="ECO:0000256" key="5">
    <source>
        <dbReference type="ARBA" id="ARBA00022840"/>
    </source>
</evidence>
<proteinExistence type="predicted"/>
<keyword evidence="3" id="KW-1003">Cell membrane</keyword>
<sequence>MSELFEIDNLQITFDTKRGPLQAVRGVSLSIRKGESVGIVGESGSGKTVMSRAAMGLLRGRKVQRSGSVKIEGEELLTLSNEQIRNFWGLRIAMIFQDPMTALNPVRKVGSQFAESLVKRMNMSKDEAAKRTLELLALVNMPEPEKAVQKYPHQLSGGMRQRVMIAMAIACDPELLFADEPTTALDVTVQAQVLELLSELRERLGMAMVIVTHDLGVVAGHTDKIAVMYGGEIVEMASTPDLFANTKMPYTEALMESIPRLDRKRGDRLPTIPGSPPDPIAARTGCGFAPRCRYATDKCRTEHPELTDAGNGHMYRCFFPIGGK</sequence>
<dbReference type="Pfam" id="PF08352">
    <property type="entry name" value="oligo_HPY"/>
    <property type="match status" value="1"/>
</dbReference>
<dbReference type="InterPro" id="IPR050388">
    <property type="entry name" value="ABC_Ni/Peptide_Import"/>
</dbReference>
<keyword evidence="4" id="KW-0547">Nucleotide-binding</keyword>
<gene>
    <name evidence="8" type="ORF">UFOPK2166_00948</name>
</gene>
<protein>
    <submittedName>
        <fullName evidence="8">Unannotated protein</fullName>
    </submittedName>
</protein>
<dbReference type="PROSITE" id="PS00211">
    <property type="entry name" value="ABC_TRANSPORTER_1"/>
    <property type="match status" value="1"/>
</dbReference>
<organism evidence="8">
    <name type="scientific">freshwater metagenome</name>
    <dbReference type="NCBI Taxonomy" id="449393"/>
    <lineage>
        <taxon>unclassified sequences</taxon>
        <taxon>metagenomes</taxon>
        <taxon>ecological metagenomes</taxon>
    </lineage>
</organism>
<dbReference type="PANTHER" id="PTHR43297">
    <property type="entry name" value="OLIGOPEPTIDE TRANSPORT ATP-BINDING PROTEIN APPD"/>
    <property type="match status" value="1"/>
</dbReference>
<keyword evidence="2" id="KW-0813">Transport</keyword>
<evidence type="ECO:0000256" key="2">
    <source>
        <dbReference type="ARBA" id="ARBA00022448"/>
    </source>
</evidence>
<dbReference type="InterPro" id="IPR013563">
    <property type="entry name" value="Oligopep_ABC_C"/>
</dbReference>
<keyword evidence="5" id="KW-0067">ATP-binding</keyword>
<dbReference type="GO" id="GO:0016887">
    <property type="term" value="F:ATP hydrolysis activity"/>
    <property type="evidence" value="ECO:0007669"/>
    <property type="project" value="InterPro"/>
</dbReference>
<dbReference type="AlphaFoldDB" id="A0A6J6KWQ8"/>
<dbReference type="Pfam" id="PF00005">
    <property type="entry name" value="ABC_tran"/>
    <property type="match status" value="1"/>
</dbReference>
<dbReference type="SMART" id="SM00382">
    <property type="entry name" value="AAA"/>
    <property type="match status" value="1"/>
</dbReference>
<dbReference type="GO" id="GO:0015833">
    <property type="term" value="P:peptide transport"/>
    <property type="evidence" value="ECO:0007669"/>
    <property type="project" value="InterPro"/>
</dbReference>
<reference evidence="8" key="1">
    <citation type="submission" date="2020-05" db="EMBL/GenBank/DDBJ databases">
        <authorList>
            <person name="Chiriac C."/>
            <person name="Salcher M."/>
            <person name="Ghai R."/>
            <person name="Kavagutti S V."/>
        </authorList>
    </citation>
    <scope>NUCLEOTIDE SEQUENCE</scope>
</reference>
<comment type="subcellular location">
    <subcellularLocation>
        <location evidence="1">Cell membrane</location>
        <topology evidence="1">Peripheral membrane protein</topology>
    </subcellularLocation>
</comment>
<dbReference type="SUPFAM" id="SSF52540">
    <property type="entry name" value="P-loop containing nucleoside triphosphate hydrolases"/>
    <property type="match status" value="1"/>
</dbReference>
<dbReference type="InterPro" id="IPR027417">
    <property type="entry name" value="P-loop_NTPase"/>
</dbReference>
<dbReference type="InterPro" id="IPR003593">
    <property type="entry name" value="AAA+_ATPase"/>
</dbReference>
<accession>A0A6J6KWQ8</accession>
<name>A0A6J6KWQ8_9ZZZZ</name>
<dbReference type="CDD" id="cd03257">
    <property type="entry name" value="ABC_NikE_OppD_transporters"/>
    <property type="match status" value="1"/>
</dbReference>
<dbReference type="InterPro" id="IPR003439">
    <property type="entry name" value="ABC_transporter-like_ATP-bd"/>
</dbReference>
<evidence type="ECO:0000259" key="7">
    <source>
        <dbReference type="PROSITE" id="PS50893"/>
    </source>
</evidence>
<evidence type="ECO:0000256" key="6">
    <source>
        <dbReference type="ARBA" id="ARBA00023136"/>
    </source>
</evidence>
<evidence type="ECO:0000256" key="1">
    <source>
        <dbReference type="ARBA" id="ARBA00004202"/>
    </source>
</evidence>
<evidence type="ECO:0000313" key="8">
    <source>
        <dbReference type="EMBL" id="CAB4653298.1"/>
    </source>
</evidence>
<evidence type="ECO:0000256" key="4">
    <source>
        <dbReference type="ARBA" id="ARBA00022741"/>
    </source>
</evidence>
<dbReference type="NCBIfam" id="TIGR01727">
    <property type="entry name" value="oligo_HPY"/>
    <property type="match status" value="1"/>
</dbReference>
<keyword evidence="6" id="KW-0472">Membrane</keyword>